<keyword evidence="2" id="KW-1185">Reference proteome</keyword>
<evidence type="ECO:0000313" key="2">
    <source>
        <dbReference type="Proteomes" id="UP000821853"/>
    </source>
</evidence>
<dbReference type="VEuPathDB" id="VectorBase:HLOH_052313"/>
<comment type="caution">
    <text evidence="1">The sequence shown here is derived from an EMBL/GenBank/DDBJ whole genome shotgun (WGS) entry which is preliminary data.</text>
</comment>
<protein>
    <submittedName>
        <fullName evidence="1">Uncharacterized protein</fullName>
    </submittedName>
</protein>
<sequence length="126" mass="14709">MNHPEARGGKKPWRQRRRRFQVAASISSVHRTLRATSFLHTRMKEGSTERKLQFQVPELFGFQPSARAGSRSSSRAASRVEIPFSRGLQNEVLRKVVQLRHMTRSMTWIFTLSIDRVVRVHQPRLM</sequence>
<dbReference type="AlphaFoldDB" id="A0A9J6GV88"/>
<organism evidence="1 2">
    <name type="scientific">Haemaphysalis longicornis</name>
    <name type="common">Bush tick</name>
    <dbReference type="NCBI Taxonomy" id="44386"/>
    <lineage>
        <taxon>Eukaryota</taxon>
        <taxon>Metazoa</taxon>
        <taxon>Ecdysozoa</taxon>
        <taxon>Arthropoda</taxon>
        <taxon>Chelicerata</taxon>
        <taxon>Arachnida</taxon>
        <taxon>Acari</taxon>
        <taxon>Parasitiformes</taxon>
        <taxon>Ixodida</taxon>
        <taxon>Ixodoidea</taxon>
        <taxon>Ixodidae</taxon>
        <taxon>Haemaphysalinae</taxon>
        <taxon>Haemaphysalis</taxon>
    </lineage>
</organism>
<dbReference type="EMBL" id="JABSTR010000009">
    <property type="protein sequence ID" value="KAH9379381.1"/>
    <property type="molecule type" value="Genomic_DNA"/>
</dbReference>
<accession>A0A9J6GV88</accession>
<proteinExistence type="predicted"/>
<name>A0A9J6GV88_HAELO</name>
<evidence type="ECO:0000313" key="1">
    <source>
        <dbReference type="EMBL" id="KAH9379381.1"/>
    </source>
</evidence>
<gene>
    <name evidence="1" type="ORF">HPB48_008093</name>
</gene>
<dbReference type="Proteomes" id="UP000821853">
    <property type="component" value="Unassembled WGS sequence"/>
</dbReference>
<reference evidence="1 2" key="1">
    <citation type="journal article" date="2020" name="Cell">
        <title>Large-Scale Comparative Analyses of Tick Genomes Elucidate Their Genetic Diversity and Vector Capacities.</title>
        <authorList>
            <consortium name="Tick Genome and Microbiome Consortium (TIGMIC)"/>
            <person name="Jia N."/>
            <person name="Wang J."/>
            <person name="Shi W."/>
            <person name="Du L."/>
            <person name="Sun Y."/>
            <person name="Zhan W."/>
            <person name="Jiang J.F."/>
            <person name="Wang Q."/>
            <person name="Zhang B."/>
            <person name="Ji P."/>
            <person name="Bell-Sakyi L."/>
            <person name="Cui X.M."/>
            <person name="Yuan T.T."/>
            <person name="Jiang B.G."/>
            <person name="Yang W.F."/>
            <person name="Lam T.T."/>
            <person name="Chang Q.C."/>
            <person name="Ding S.J."/>
            <person name="Wang X.J."/>
            <person name="Zhu J.G."/>
            <person name="Ruan X.D."/>
            <person name="Zhao L."/>
            <person name="Wei J.T."/>
            <person name="Ye R.Z."/>
            <person name="Que T.C."/>
            <person name="Du C.H."/>
            <person name="Zhou Y.H."/>
            <person name="Cheng J.X."/>
            <person name="Dai P.F."/>
            <person name="Guo W.B."/>
            <person name="Han X.H."/>
            <person name="Huang E.J."/>
            <person name="Li L.F."/>
            <person name="Wei W."/>
            <person name="Gao Y.C."/>
            <person name="Liu J.Z."/>
            <person name="Shao H.Z."/>
            <person name="Wang X."/>
            <person name="Wang C.C."/>
            <person name="Yang T.C."/>
            <person name="Huo Q.B."/>
            <person name="Li W."/>
            <person name="Chen H.Y."/>
            <person name="Chen S.E."/>
            <person name="Zhou L.G."/>
            <person name="Ni X.B."/>
            <person name="Tian J.H."/>
            <person name="Sheng Y."/>
            <person name="Liu T."/>
            <person name="Pan Y.S."/>
            <person name="Xia L.Y."/>
            <person name="Li J."/>
            <person name="Zhao F."/>
            <person name="Cao W.C."/>
        </authorList>
    </citation>
    <scope>NUCLEOTIDE SEQUENCE [LARGE SCALE GENOMIC DNA]</scope>
    <source>
        <strain evidence="1">HaeL-2018</strain>
    </source>
</reference>